<feature type="region of interest" description="Disordered" evidence="1">
    <location>
        <begin position="116"/>
        <end position="143"/>
    </location>
</feature>
<evidence type="ECO:0000256" key="1">
    <source>
        <dbReference type="SAM" id="MobiDB-lite"/>
    </source>
</evidence>
<feature type="compositionally biased region" description="Low complexity" evidence="1">
    <location>
        <begin position="47"/>
        <end position="56"/>
    </location>
</feature>
<evidence type="ECO:0000313" key="2">
    <source>
        <dbReference type="EMBL" id="KAF4505570.1"/>
    </source>
</evidence>
<keyword evidence="3" id="KW-1185">Reference proteome</keyword>
<feature type="region of interest" description="Disordered" evidence="1">
    <location>
        <begin position="467"/>
        <end position="496"/>
    </location>
</feature>
<feature type="region of interest" description="Disordered" evidence="1">
    <location>
        <begin position="428"/>
        <end position="450"/>
    </location>
</feature>
<feature type="compositionally biased region" description="Polar residues" evidence="1">
    <location>
        <begin position="121"/>
        <end position="137"/>
    </location>
</feature>
<dbReference type="Proteomes" id="UP000557566">
    <property type="component" value="Unassembled WGS sequence"/>
</dbReference>
<dbReference type="OrthoDB" id="5244857at2759"/>
<name>A0A8H4PNW4_9HYPO</name>
<protein>
    <submittedName>
        <fullName evidence="2">Uncharacterized protein</fullName>
    </submittedName>
</protein>
<organism evidence="2 3">
    <name type="scientific">Ophiocordyceps sinensis</name>
    <dbReference type="NCBI Taxonomy" id="72228"/>
    <lineage>
        <taxon>Eukaryota</taxon>
        <taxon>Fungi</taxon>
        <taxon>Dikarya</taxon>
        <taxon>Ascomycota</taxon>
        <taxon>Pezizomycotina</taxon>
        <taxon>Sordariomycetes</taxon>
        <taxon>Hypocreomycetidae</taxon>
        <taxon>Hypocreales</taxon>
        <taxon>Ophiocordycipitaceae</taxon>
        <taxon>Ophiocordyceps</taxon>
    </lineage>
</organism>
<gene>
    <name evidence="2" type="ORF">G6O67_007504</name>
</gene>
<feature type="compositionally biased region" description="Basic residues" evidence="1">
    <location>
        <begin position="467"/>
        <end position="478"/>
    </location>
</feature>
<feature type="region of interest" description="Disordered" evidence="1">
    <location>
        <begin position="657"/>
        <end position="687"/>
    </location>
</feature>
<evidence type="ECO:0000313" key="3">
    <source>
        <dbReference type="Proteomes" id="UP000557566"/>
    </source>
</evidence>
<sequence>MDSLSIGRFSVHRSSKSADSIPRISQHRPSISERAPLSDTVSKKSSRSSLSWLPPMSWRRPHSPPVIIRSGRELHEISAPLPPILSTSLPSSADLHSHGQGRTLGAFDRRMAASIKEASDPGTTSGPSRRRASTASHDNLGHGAAEAHPDLLALLPLPAKAGPPKMSHIVAERSPTPVGELSDEKWTANVQQLIQETEHAFEAVGHVVSETHLTSWLLDIIEPAAPSSLVGVPTRSSASEQSQTPSSKDQRNKKGLSEIKPLARKTSVTKSQRRKRGRKAGRDVFGGARFQAKTIPWTLAESVGSALSQRFKRVVADEMLTPGRMEELKRGREEAQEAEARLLRECRSSTESNRSTLTDLSDQSVGPFHLESLMDTVAGVADSYPSAAAHQAAAAVIDEDVVRTDFQAPKGAAPQNDEADGTAAITIGDLAFPSPPSKSNSRPGARTAQPARLPTIHEAFCAAPGSLRRRPGTRRRCRARQETVEDKGEGKPKEKEERIYLKSTPLSSANRAFRHGPISFERPEAGKRKGCAEDVDETVDWTAFQMAILGGAGDLMSGLYEDDQNQMADDMAEWFETFGFETPGQLIAANGIPPLDPPHNIYSSSTSTVNSDTNLPIPVQSERPLPRDGGWHGEADAATDMVRFFRSSNACIRRYAPGQEQQKRHELLGRTSKRGPSRPLVVGEEVPEDVSEGLAERVPMGCNLEHDLDEFLRWERQYISGGVF</sequence>
<feature type="compositionally biased region" description="Basic and acidic residues" evidence="1">
    <location>
        <begin position="248"/>
        <end position="257"/>
    </location>
</feature>
<feature type="compositionally biased region" description="Low complexity" evidence="1">
    <location>
        <begin position="236"/>
        <end position="247"/>
    </location>
</feature>
<proteinExistence type="predicted"/>
<dbReference type="EMBL" id="JAAVMX010000008">
    <property type="protein sequence ID" value="KAF4505570.1"/>
    <property type="molecule type" value="Genomic_DNA"/>
</dbReference>
<feature type="compositionally biased region" description="Basic and acidic residues" evidence="1">
    <location>
        <begin position="479"/>
        <end position="496"/>
    </location>
</feature>
<feature type="region of interest" description="Disordered" evidence="1">
    <location>
        <begin position="1"/>
        <end position="56"/>
    </location>
</feature>
<comment type="caution">
    <text evidence="2">The sequence shown here is derived from an EMBL/GenBank/DDBJ whole genome shotgun (WGS) entry which is preliminary data.</text>
</comment>
<reference evidence="2 3" key="1">
    <citation type="journal article" date="2020" name="Genome Biol. Evol.">
        <title>A new high-quality draft genome assembly of the Chinese cordyceps Ophiocordyceps sinensis.</title>
        <authorList>
            <person name="Shu R."/>
            <person name="Zhang J."/>
            <person name="Meng Q."/>
            <person name="Zhang H."/>
            <person name="Zhou G."/>
            <person name="Li M."/>
            <person name="Wu P."/>
            <person name="Zhao Y."/>
            <person name="Chen C."/>
            <person name="Qin Q."/>
        </authorList>
    </citation>
    <scope>NUCLEOTIDE SEQUENCE [LARGE SCALE GENOMIC DNA]</scope>
    <source>
        <strain evidence="2 3">IOZ07</strain>
    </source>
</reference>
<accession>A0A8H4PNW4</accession>
<dbReference type="AlphaFoldDB" id="A0A8H4PNW4"/>
<feature type="region of interest" description="Disordered" evidence="1">
    <location>
        <begin position="229"/>
        <end position="285"/>
    </location>
</feature>